<evidence type="ECO:0000256" key="2">
    <source>
        <dbReference type="ARBA" id="ARBA00005019"/>
    </source>
</evidence>
<evidence type="ECO:0000256" key="7">
    <source>
        <dbReference type="ARBA" id="ARBA00022741"/>
    </source>
</evidence>
<comment type="catalytic activity">
    <reaction evidence="10 11">
        <text>nicotinate beta-D-ribonucleotide + ATP + H(+) = deamido-NAD(+) + diphosphate</text>
        <dbReference type="Rhea" id="RHEA:22860"/>
        <dbReference type="ChEBI" id="CHEBI:15378"/>
        <dbReference type="ChEBI" id="CHEBI:30616"/>
        <dbReference type="ChEBI" id="CHEBI:33019"/>
        <dbReference type="ChEBI" id="CHEBI:57502"/>
        <dbReference type="ChEBI" id="CHEBI:58437"/>
        <dbReference type="EC" id="2.7.7.18"/>
    </reaction>
</comment>
<evidence type="ECO:0000256" key="11">
    <source>
        <dbReference type="HAMAP-Rule" id="MF_00244"/>
    </source>
</evidence>
<dbReference type="Proteomes" id="UP001516351">
    <property type="component" value="Unassembled WGS sequence"/>
</dbReference>
<comment type="similarity">
    <text evidence="3 11">Belongs to the NadD family.</text>
</comment>
<comment type="pathway">
    <text evidence="2 11">Cofactor biosynthesis; NAD(+) biosynthesis; deamido-NAD(+) from nicotinate D-ribonucleotide: step 1/1.</text>
</comment>
<keyword evidence="9 11" id="KW-0520">NAD</keyword>
<feature type="domain" description="Cytidyltransferase-like" evidence="13">
    <location>
        <begin position="44"/>
        <end position="222"/>
    </location>
</feature>
<keyword evidence="7 11" id="KW-0547">Nucleotide-binding</keyword>
<dbReference type="Gene3D" id="3.40.50.620">
    <property type="entry name" value="HUPs"/>
    <property type="match status" value="1"/>
</dbReference>
<keyword evidence="8 11" id="KW-0067">ATP-binding</keyword>
<name>A0ABX2P7E1_9PROT</name>
<dbReference type="EC" id="2.7.7.18" evidence="11"/>
<evidence type="ECO:0000256" key="12">
    <source>
        <dbReference type="SAM" id="MobiDB-lite"/>
    </source>
</evidence>
<keyword evidence="6 11" id="KW-0548">Nucleotidyltransferase</keyword>
<evidence type="ECO:0000256" key="5">
    <source>
        <dbReference type="ARBA" id="ARBA00022679"/>
    </source>
</evidence>
<evidence type="ECO:0000256" key="9">
    <source>
        <dbReference type="ARBA" id="ARBA00023027"/>
    </source>
</evidence>
<evidence type="ECO:0000256" key="1">
    <source>
        <dbReference type="ARBA" id="ARBA00002324"/>
    </source>
</evidence>
<comment type="caution">
    <text evidence="14">The sequence shown here is derived from an EMBL/GenBank/DDBJ whole genome shotgun (WGS) entry which is preliminary data.</text>
</comment>
<dbReference type="NCBIfam" id="TIGR00482">
    <property type="entry name" value="nicotinate (nicotinamide) nucleotide adenylyltransferase"/>
    <property type="match status" value="1"/>
</dbReference>
<dbReference type="InterPro" id="IPR005248">
    <property type="entry name" value="NadD/NMNAT"/>
</dbReference>
<dbReference type="SUPFAM" id="SSF52374">
    <property type="entry name" value="Nucleotidylyl transferase"/>
    <property type="match status" value="1"/>
</dbReference>
<evidence type="ECO:0000313" key="15">
    <source>
        <dbReference type="Proteomes" id="UP001516351"/>
    </source>
</evidence>
<dbReference type="EMBL" id="JABXXV010000007">
    <property type="protein sequence ID" value="NVN47776.1"/>
    <property type="molecule type" value="Genomic_DNA"/>
</dbReference>
<gene>
    <name evidence="11" type="primary">nadD</name>
    <name evidence="14" type="ORF">HW542_13300</name>
</gene>
<protein>
    <recommendedName>
        <fullName evidence="11">Probable nicotinate-nucleotide adenylyltransferase</fullName>
        <ecNumber evidence="11">2.7.7.18</ecNumber>
    </recommendedName>
    <alternativeName>
        <fullName evidence="11">Deamido-NAD(+) diphosphorylase</fullName>
    </alternativeName>
    <alternativeName>
        <fullName evidence="11">Deamido-NAD(+) pyrophosphorylase</fullName>
    </alternativeName>
    <alternativeName>
        <fullName evidence="11">Nicotinate mononucleotide adenylyltransferase</fullName>
        <shortName evidence="11">NaMN adenylyltransferase</shortName>
    </alternativeName>
</protein>
<evidence type="ECO:0000256" key="8">
    <source>
        <dbReference type="ARBA" id="ARBA00022840"/>
    </source>
</evidence>
<sequence length="235" mass="25737">MPAARLVSSSSRPSVTRCAAPARRAPDVPQIPKYGDNRAISIGLLGGSFNPAHAGHLQLARYALTHLRLDQVWLMVSPGNPLKPRIGMAPFEDRLASAHALADGRRIIATDIEARLNKRYTVETIALLRLRFPQARFVWLMGADSLATLTRWRRWRELALHVPMAVVPRPGSNRTALSGRATHALSHMRVPPRQGPVMSRSKGGVWAFLPAPQNGISATALRDSGNYPAARSLMN</sequence>
<dbReference type="Pfam" id="PF01467">
    <property type="entry name" value="CTP_transf_like"/>
    <property type="match status" value="1"/>
</dbReference>
<keyword evidence="4 11" id="KW-0662">Pyridine nucleotide biosynthesis</keyword>
<accession>A0ABX2P7E1</accession>
<keyword evidence="5 11" id="KW-0808">Transferase</keyword>
<reference evidence="14 15" key="1">
    <citation type="submission" date="2020-06" db="EMBL/GenBank/DDBJ databases">
        <title>Synonyms of Asaia species.</title>
        <authorList>
            <person name="Sombolestani A."/>
        </authorList>
    </citation>
    <scope>NUCLEOTIDE SEQUENCE [LARGE SCALE GENOMIC DNA]</scope>
    <source>
        <strain evidence="14 15">LMG 27047</strain>
    </source>
</reference>
<keyword evidence="15" id="KW-1185">Reference proteome</keyword>
<evidence type="ECO:0000256" key="3">
    <source>
        <dbReference type="ARBA" id="ARBA00009014"/>
    </source>
</evidence>
<dbReference type="InterPro" id="IPR004821">
    <property type="entry name" value="Cyt_trans-like"/>
</dbReference>
<evidence type="ECO:0000256" key="6">
    <source>
        <dbReference type="ARBA" id="ARBA00022695"/>
    </source>
</evidence>
<evidence type="ECO:0000256" key="4">
    <source>
        <dbReference type="ARBA" id="ARBA00022642"/>
    </source>
</evidence>
<dbReference type="PANTHER" id="PTHR39321:SF3">
    <property type="entry name" value="PHOSPHOPANTETHEINE ADENYLYLTRANSFERASE"/>
    <property type="match status" value="1"/>
</dbReference>
<evidence type="ECO:0000256" key="10">
    <source>
        <dbReference type="ARBA" id="ARBA00048721"/>
    </source>
</evidence>
<feature type="region of interest" description="Disordered" evidence="12">
    <location>
        <begin position="1"/>
        <end position="31"/>
    </location>
</feature>
<organism evidence="14 15">
    <name type="scientific">Asaia spathodeae</name>
    <dbReference type="NCBI Taxonomy" id="657016"/>
    <lineage>
        <taxon>Bacteria</taxon>
        <taxon>Pseudomonadati</taxon>
        <taxon>Pseudomonadota</taxon>
        <taxon>Alphaproteobacteria</taxon>
        <taxon>Acetobacterales</taxon>
        <taxon>Acetobacteraceae</taxon>
        <taxon>Asaia</taxon>
    </lineage>
</organism>
<evidence type="ECO:0000313" key="14">
    <source>
        <dbReference type="EMBL" id="NVN47776.1"/>
    </source>
</evidence>
<dbReference type="InterPro" id="IPR014729">
    <property type="entry name" value="Rossmann-like_a/b/a_fold"/>
</dbReference>
<dbReference type="GO" id="GO:0004515">
    <property type="term" value="F:nicotinate-nucleotide adenylyltransferase activity"/>
    <property type="evidence" value="ECO:0007669"/>
    <property type="project" value="UniProtKB-EC"/>
</dbReference>
<proteinExistence type="inferred from homology"/>
<comment type="function">
    <text evidence="1 11">Catalyzes the reversible adenylation of nicotinate mononucleotide (NaMN) to nicotinic acid adenine dinucleotide (NaAD).</text>
</comment>
<dbReference type="CDD" id="cd02165">
    <property type="entry name" value="NMNAT"/>
    <property type="match status" value="1"/>
</dbReference>
<evidence type="ECO:0000259" key="13">
    <source>
        <dbReference type="Pfam" id="PF01467"/>
    </source>
</evidence>
<dbReference type="PANTHER" id="PTHR39321">
    <property type="entry name" value="NICOTINATE-NUCLEOTIDE ADENYLYLTRANSFERASE-RELATED"/>
    <property type="match status" value="1"/>
</dbReference>
<dbReference type="NCBIfam" id="NF000843">
    <property type="entry name" value="PRK00071.2-2"/>
    <property type="match status" value="1"/>
</dbReference>
<dbReference type="HAMAP" id="MF_00244">
    <property type="entry name" value="NaMN_adenylyltr"/>
    <property type="match status" value="1"/>
</dbReference>